<dbReference type="EMBL" id="DF237627">
    <property type="protein sequence ID" value="GAQ90734.1"/>
    <property type="molecule type" value="Genomic_DNA"/>
</dbReference>
<dbReference type="GO" id="GO:0006397">
    <property type="term" value="P:mRNA processing"/>
    <property type="evidence" value="ECO:0007669"/>
    <property type="project" value="InterPro"/>
</dbReference>
<accession>A0A1Y1IIW1</accession>
<protein>
    <submittedName>
        <fullName evidence="5">THO complex subunit 7</fullName>
    </submittedName>
</protein>
<feature type="coiled-coil region" evidence="3">
    <location>
        <begin position="98"/>
        <end position="172"/>
    </location>
</feature>
<comment type="subcellular location">
    <subcellularLocation>
        <location evidence="1">Nucleus</location>
    </subcellularLocation>
</comment>
<proteinExistence type="predicted"/>
<dbReference type="STRING" id="105231.A0A1Y1IIW1"/>
<evidence type="ECO:0000256" key="2">
    <source>
        <dbReference type="ARBA" id="ARBA00023242"/>
    </source>
</evidence>
<dbReference type="GO" id="GO:0000445">
    <property type="term" value="C:THO complex part of transcription export complex"/>
    <property type="evidence" value="ECO:0007669"/>
    <property type="project" value="InterPro"/>
</dbReference>
<organism evidence="5 6">
    <name type="scientific">Klebsormidium nitens</name>
    <name type="common">Green alga</name>
    <name type="synonym">Ulothrix nitens</name>
    <dbReference type="NCBI Taxonomy" id="105231"/>
    <lineage>
        <taxon>Eukaryota</taxon>
        <taxon>Viridiplantae</taxon>
        <taxon>Streptophyta</taxon>
        <taxon>Klebsormidiophyceae</taxon>
        <taxon>Klebsormidiales</taxon>
        <taxon>Klebsormidiaceae</taxon>
        <taxon>Klebsormidium</taxon>
    </lineage>
</organism>
<dbReference type="OrthoDB" id="205166at2759"/>
<keyword evidence="3" id="KW-0175">Coiled coil</keyword>
<gene>
    <name evidence="5" type="ORF">KFL_006780050</name>
</gene>
<keyword evidence="6" id="KW-1185">Reference proteome</keyword>
<evidence type="ECO:0000256" key="3">
    <source>
        <dbReference type="SAM" id="Coils"/>
    </source>
</evidence>
<evidence type="ECO:0000313" key="6">
    <source>
        <dbReference type="Proteomes" id="UP000054558"/>
    </source>
</evidence>
<sequence>MAHNRSPLVLTAAEEDAVIRDRLITRTGMTAPITWQKKVMQRFAALSASLVSDASLEESDKLFDGLLDALKVMLLPVQKSFQGVEASRRDERLARELHEKTLQEIANTSAEIERLKTELDTAKIERKNLEECETIRETVAAQPSRAQSTRSIEETQREIAEMEREIAAAALAFFHRKKQFALLMHVIDSIQTEIQEEKFLAIVRNQQDQEQGREAAVLTEPGTDPMLVDEG</sequence>
<evidence type="ECO:0000256" key="1">
    <source>
        <dbReference type="ARBA" id="ARBA00004123"/>
    </source>
</evidence>
<reference evidence="5 6" key="1">
    <citation type="journal article" date="2014" name="Nat. Commun.">
        <title>Klebsormidium flaccidum genome reveals primary factors for plant terrestrial adaptation.</title>
        <authorList>
            <person name="Hori K."/>
            <person name="Maruyama F."/>
            <person name="Fujisawa T."/>
            <person name="Togashi T."/>
            <person name="Yamamoto N."/>
            <person name="Seo M."/>
            <person name="Sato S."/>
            <person name="Yamada T."/>
            <person name="Mori H."/>
            <person name="Tajima N."/>
            <person name="Moriyama T."/>
            <person name="Ikeuchi M."/>
            <person name="Watanabe M."/>
            <person name="Wada H."/>
            <person name="Kobayashi K."/>
            <person name="Saito M."/>
            <person name="Masuda T."/>
            <person name="Sasaki-Sekimoto Y."/>
            <person name="Mashiguchi K."/>
            <person name="Awai K."/>
            <person name="Shimojima M."/>
            <person name="Masuda S."/>
            <person name="Iwai M."/>
            <person name="Nobusawa T."/>
            <person name="Narise T."/>
            <person name="Kondo S."/>
            <person name="Saito H."/>
            <person name="Sato R."/>
            <person name="Murakawa M."/>
            <person name="Ihara Y."/>
            <person name="Oshima-Yamada Y."/>
            <person name="Ohtaka K."/>
            <person name="Satoh M."/>
            <person name="Sonobe K."/>
            <person name="Ishii M."/>
            <person name="Ohtani R."/>
            <person name="Kanamori-Sato M."/>
            <person name="Honoki R."/>
            <person name="Miyazaki D."/>
            <person name="Mochizuki H."/>
            <person name="Umetsu J."/>
            <person name="Higashi K."/>
            <person name="Shibata D."/>
            <person name="Kamiya Y."/>
            <person name="Sato N."/>
            <person name="Nakamura Y."/>
            <person name="Tabata S."/>
            <person name="Ida S."/>
            <person name="Kurokawa K."/>
            <person name="Ohta H."/>
        </authorList>
    </citation>
    <scope>NUCLEOTIDE SEQUENCE [LARGE SCALE GENOMIC DNA]</scope>
    <source>
        <strain evidence="5 6">NIES-2285</strain>
    </source>
</reference>
<feature type="region of interest" description="Disordered" evidence="4">
    <location>
        <begin position="208"/>
        <end position="231"/>
    </location>
</feature>
<evidence type="ECO:0000256" key="4">
    <source>
        <dbReference type="SAM" id="MobiDB-lite"/>
    </source>
</evidence>
<dbReference type="InterPro" id="IPR008501">
    <property type="entry name" value="THOC7/Mft1"/>
</dbReference>
<dbReference type="Proteomes" id="UP000054558">
    <property type="component" value="Unassembled WGS sequence"/>
</dbReference>
<dbReference type="Pfam" id="PF05615">
    <property type="entry name" value="THOC7"/>
    <property type="match status" value="1"/>
</dbReference>
<keyword evidence="2" id="KW-0539">Nucleus</keyword>
<name>A0A1Y1IIW1_KLENI</name>
<evidence type="ECO:0000313" key="5">
    <source>
        <dbReference type="EMBL" id="GAQ90734.1"/>
    </source>
</evidence>
<dbReference type="AlphaFoldDB" id="A0A1Y1IIW1"/>
<dbReference type="OMA" id="SHYAFGP"/>